<accession>A0A2M7UCB3</accession>
<dbReference type="Gene3D" id="3.30.2310.20">
    <property type="entry name" value="RelE-like"/>
    <property type="match status" value="1"/>
</dbReference>
<dbReference type="Proteomes" id="UP000230177">
    <property type="component" value="Unassembled WGS sequence"/>
</dbReference>
<comment type="caution">
    <text evidence="1">The sequence shown here is derived from an EMBL/GenBank/DDBJ whole genome shotgun (WGS) entry which is preliminary data.</text>
</comment>
<dbReference type="SUPFAM" id="SSF143011">
    <property type="entry name" value="RelE-like"/>
    <property type="match status" value="1"/>
</dbReference>
<sequence>MRIFNDNRVDRTIRKLPYTDQSQIVGSIQLLRDYGFSLSALYLKKLIKDIWELRSGRYRLLFGMIKEKVIIVNIFFKKSQKTPKNEIELAVKRLKIYEKQI</sequence>
<evidence type="ECO:0000313" key="2">
    <source>
        <dbReference type="Proteomes" id="UP000230177"/>
    </source>
</evidence>
<proteinExistence type="predicted"/>
<evidence type="ECO:0008006" key="3">
    <source>
        <dbReference type="Google" id="ProtNLM"/>
    </source>
</evidence>
<dbReference type="InterPro" id="IPR009241">
    <property type="entry name" value="HigB-like"/>
</dbReference>
<name>A0A2M7UCB3_9BACT</name>
<organism evidence="1 2">
    <name type="scientific">Candidatus Roizmanbacteria bacterium CG_4_10_14_0_2_um_filter_36_35</name>
    <dbReference type="NCBI Taxonomy" id="1974822"/>
    <lineage>
        <taxon>Bacteria</taxon>
        <taxon>Candidatus Roizmaniibacteriota</taxon>
    </lineage>
</organism>
<dbReference type="Pfam" id="PF05973">
    <property type="entry name" value="Gp49"/>
    <property type="match status" value="1"/>
</dbReference>
<dbReference type="EMBL" id="PFOE01000011">
    <property type="protein sequence ID" value="PIZ68873.1"/>
    <property type="molecule type" value="Genomic_DNA"/>
</dbReference>
<dbReference type="InterPro" id="IPR035093">
    <property type="entry name" value="RelE/ParE_toxin_dom_sf"/>
</dbReference>
<evidence type="ECO:0000313" key="1">
    <source>
        <dbReference type="EMBL" id="PIZ68873.1"/>
    </source>
</evidence>
<reference evidence="2" key="1">
    <citation type="submission" date="2017-09" db="EMBL/GenBank/DDBJ databases">
        <title>Depth-based differentiation of microbial function through sediment-hosted aquifers and enrichment of novel symbionts in the deep terrestrial subsurface.</title>
        <authorList>
            <person name="Probst A.J."/>
            <person name="Ladd B."/>
            <person name="Jarett J.K."/>
            <person name="Geller-Mcgrath D.E."/>
            <person name="Sieber C.M.K."/>
            <person name="Emerson J.B."/>
            <person name="Anantharaman K."/>
            <person name="Thomas B.C."/>
            <person name="Malmstrom R."/>
            <person name="Stieglmeier M."/>
            <person name="Klingl A."/>
            <person name="Woyke T."/>
            <person name="Ryan C.M."/>
            <person name="Banfield J.F."/>
        </authorList>
    </citation>
    <scope>NUCLEOTIDE SEQUENCE [LARGE SCALE GENOMIC DNA]</scope>
</reference>
<protein>
    <recommendedName>
        <fullName evidence="3">Type II toxin-antitoxin system RelE/ParE family toxin</fullName>
    </recommendedName>
</protein>
<dbReference type="AlphaFoldDB" id="A0A2M7UCB3"/>
<gene>
    <name evidence="1" type="ORF">COY13_00335</name>
</gene>